<comment type="subcellular location">
    <subcellularLocation>
        <location evidence="6">Cell inner membrane</location>
        <topology evidence="6">Single-pass membrane protein</topology>
    </subcellularLocation>
</comment>
<proteinExistence type="inferred from homology"/>
<keyword evidence="1 6" id="KW-1003">Cell membrane</keyword>
<dbReference type="InterPro" id="IPR026265">
    <property type="entry name" value="LptC"/>
</dbReference>
<dbReference type="Pfam" id="PF06835">
    <property type="entry name" value="LptC"/>
    <property type="match status" value="1"/>
</dbReference>
<name>A0A1I3PMJ5_9GAMM</name>
<dbReference type="RefSeq" id="WP_091700540.1">
    <property type="nucleotide sequence ID" value="NZ_BMYN01000017.1"/>
</dbReference>
<evidence type="ECO:0000256" key="5">
    <source>
        <dbReference type="ARBA" id="ARBA00023136"/>
    </source>
</evidence>
<comment type="similarity">
    <text evidence="6">Belongs to the LptC family.</text>
</comment>
<dbReference type="PANTHER" id="PTHR37481">
    <property type="entry name" value="LIPOPOLYSACCHARIDE EXPORT SYSTEM PROTEIN LPTC"/>
    <property type="match status" value="1"/>
</dbReference>
<comment type="subunit">
    <text evidence="6">Component of the lipopolysaccharide transport and assembly complex. Interacts with LptA and the LptBFG transporter complex.</text>
</comment>
<comment type="function">
    <text evidence="6">Involved in the assembly of lipopolysaccharide (LPS). Required for the translocation of LPS from the inner membrane to the outer membrane. Facilitates the transfer of LPS from the inner membrane to the periplasmic protein LptA. Could be a docking site for LptA.</text>
</comment>
<dbReference type="AlphaFoldDB" id="A0A1I3PMJ5"/>
<organism evidence="7 8">
    <name type="scientific">Marinobacter persicus</name>
    <dbReference type="NCBI Taxonomy" id="930118"/>
    <lineage>
        <taxon>Bacteria</taxon>
        <taxon>Pseudomonadati</taxon>
        <taxon>Pseudomonadota</taxon>
        <taxon>Gammaproteobacteria</taxon>
        <taxon>Pseudomonadales</taxon>
        <taxon>Marinobacteraceae</taxon>
        <taxon>Marinobacter</taxon>
    </lineage>
</organism>
<dbReference type="OrthoDB" id="6194582at2"/>
<evidence type="ECO:0000256" key="1">
    <source>
        <dbReference type="ARBA" id="ARBA00022475"/>
    </source>
</evidence>
<protein>
    <recommendedName>
        <fullName evidence="6">Lipopolysaccharide export system protein LptC</fullName>
    </recommendedName>
</protein>
<keyword evidence="4 6" id="KW-1133">Transmembrane helix</keyword>
<evidence type="ECO:0000313" key="8">
    <source>
        <dbReference type="Proteomes" id="UP000199445"/>
    </source>
</evidence>
<evidence type="ECO:0000256" key="3">
    <source>
        <dbReference type="ARBA" id="ARBA00022692"/>
    </source>
</evidence>
<evidence type="ECO:0000256" key="2">
    <source>
        <dbReference type="ARBA" id="ARBA00022519"/>
    </source>
</evidence>
<evidence type="ECO:0000313" key="7">
    <source>
        <dbReference type="EMBL" id="SFJ22246.1"/>
    </source>
</evidence>
<dbReference type="GO" id="GO:0030288">
    <property type="term" value="C:outer membrane-bounded periplasmic space"/>
    <property type="evidence" value="ECO:0007669"/>
    <property type="project" value="TreeGrafter"/>
</dbReference>
<gene>
    <name evidence="6" type="primary">lptC</name>
    <name evidence="7" type="ORF">SAMN05216429_101233</name>
</gene>
<dbReference type="GO" id="GO:0017089">
    <property type="term" value="F:glycolipid transfer activity"/>
    <property type="evidence" value="ECO:0007669"/>
    <property type="project" value="TreeGrafter"/>
</dbReference>
<dbReference type="PANTHER" id="PTHR37481:SF1">
    <property type="entry name" value="LIPOPOLYSACCHARIDE EXPORT SYSTEM PROTEIN LPTC"/>
    <property type="match status" value="1"/>
</dbReference>
<evidence type="ECO:0000256" key="6">
    <source>
        <dbReference type="HAMAP-Rule" id="MF_01915"/>
    </source>
</evidence>
<keyword evidence="5 6" id="KW-0472">Membrane</keyword>
<dbReference type="HAMAP" id="MF_01915">
    <property type="entry name" value="LPS_assembly_LptC"/>
    <property type="match status" value="1"/>
</dbReference>
<dbReference type="InterPro" id="IPR010664">
    <property type="entry name" value="LipoPS_assembly_LptC-rel"/>
</dbReference>
<dbReference type="GO" id="GO:0015221">
    <property type="term" value="F:lipopolysaccharide transmembrane transporter activity"/>
    <property type="evidence" value="ECO:0007669"/>
    <property type="project" value="InterPro"/>
</dbReference>
<sequence>MIRKVFIPRSSADAWARTLALIAVIAATLFLMWQSEERDTGNPEAEQLRGPSEPDSFVVDSHYRAFDEQGRLEIRLTSPRIEQFENDNRAELQAPIARVFSEQSPEPWIIEADEGSLLQARGLLHLNGNVLVTRTAPAGETTLATEALTLNDNDSTVYTDQPVTINEPYGTTRATGMKAWIDERILELNSQVEGRYETLR</sequence>
<dbReference type="NCBIfam" id="TIGR04409">
    <property type="entry name" value="LptC_YrbK"/>
    <property type="match status" value="1"/>
</dbReference>
<evidence type="ECO:0000256" key="4">
    <source>
        <dbReference type="ARBA" id="ARBA00022989"/>
    </source>
</evidence>
<dbReference type="GO" id="GO:0043165">
    <property type="term" value="P:Gram-negative-bacterium-type cell outer membrane assembly"/>
    <property type="evidence" value="ECO:0007669"/>
    <property type="project" value="UniProtKB-UniRule"/>
</dbReference>
<dbReference type="Gene3D" id="2.60.450.10">
    <property type="entry name" value="Lipopolysaccharide (LPS) transport protein A like domain"/>
    <property type="match status" value="1"/>
</dbReference>
<accession>A0A1I3PMJ5</accession>
<keyword evidence="8" id="KW-1185">Reference proteome</keyword>
<dbReference type="EMBL" id="FOSC01000001">
    <property type="protein sequence ID" value="SFJ22246.1"/>
    <property type="molecule type" value="Genomic_DNA"/>
</dbReference>
<reference evidence="7 8" key="1">
    <citation type="submission" date="2016-10" db="EMBL/GenBank/DDBJ databases">
        <authorList>
            <person name="de Groot N.N."/>
        </authorList>
    </citation>
    <scope>NUCLEOTIDE SEQUENCE [LARGE SCALE GENOMIC DNA]</scope>
    <source>
        <strain evidence="7 8">IBRC-M 10445</strain>
    </source>
</reference>
<keyword evidence="3 6" id="KW-0812">Transmembrane</keyword>
<dbReference type="InterPro" id="IPR052363">
    <property type="entry name" value="LPS_export_LptC"/>
</dbReference>
<dbReference type="GO" id="GO:0005886">
    <property type="term" value="C:plasma membrane"/>
    <property type="evidence" value="ECO:0007669"/>
    <property type="project" value="UniProtKB-SubCell"/>
</dbReference>
<dbReference type="Proteomes" id="UP000199445">
    <property type="component" value="Unassembled WGS sequence"/>
</dbReference>
<keyword evidence="2 6" id="KW-0997">Cell inner membrane</keyword>